<dbReference type="EC" id="2.4.1.18" evidence="5 11"/>
<dbReference type="PANTHER" id="PTHR43651:SF3">
    <property type="entry name" value="1,4-ALPHA-GLUCAN-BRANCHING ENZYME"/>
    <property type="match status" value="1"/>
</dbReference>
<dbReference type="UniPathway" id="UPA00164"/>
<comment type="catalytic activity">
    <reaction evidence="1">
        <text>Transfers a segment of a (1-&gt;4)-alpha-D-glucan chain to a primary hydroxy group in a similar glucan chain.</text>
        <dbReference type="EC" id="2.4.1.18"/>
    </reaction>
</comment>
<dbReference type="NCBIfam" id="TIGR01515">
    <property type="entry name" value="branching_enzym"/>
    <property type="match status" value="1"/>
</dbReference>
<dbReference type="GO" id="GO:0043169">
    <property type="term" value="F:cation binding"/>
    <property type="evidence" value="ECO:0007669"/>
    <property type="project" value="InterPro"/>
</dbReference>
<dbReference type="RefSeq" id="WP_058381982.1">
    <property type="nucleotide sequence ID" value="NZ_CP013659.2"/>
</dbReference>
<evidence type="ECO:0000256" key="5">
    <source>
        <dbReference type="ARBA" id="ARBA00012541"/>
    </source>
</evidence>
<dbReference type="Pfam" id="PF02806">
    <property type="entry name" value="Alpha-amylase_C"/>
    <property type="match status" value="1"/>
</dbReference>
<comment type="pathway">
    <text evidence="3">Glycan biosynthesis; glycogen biosynthesis.</text>
</comment>
<evidence type="ECO:0000256" key="1">
    <source>
        <dbReference type="ARBA" id="ARBA00000826"/>
    </source>
</evidence>
<dbReference type="STRING" id="200991.AUC31_08590"/>
<protein>
    <recommendedName>
        <fullName evidence="5 11">1,4-alpha-glucan branching enzyme</fullName>
        <ecNumber evidence="5 11">2.4.1.18</ecNumber>
    </recommendedName>
</protein>
<dbReference type="InterPro" id="IPR013783">
    <property type="entry name" value="Ig-like_fold"/>
</dbReference>
<dbReference type="SMART" id="SM00642">
    <property type="entry name" value="Aamy"/>
    <property type="match status" value="1"/>
</dbReference>
<dbReference type="CDD" id="cd11322">
    <property type="entry name" value="AmyAc_Glg_BE"/>
    <property type="match status" value="1"/>
</dbReference>
<evidence type="ECO:0000256" key="8">
    <source>
        <dbReference type="ARBA" id="ARBA00022679"/>
    </source>
</evidence>
<evidence type="ECO:0000256" key="6">
    <source>
        <dbReference type="ARBA" id="ARBA00022600"/>
    </source>
</evidence>
<dbReference type="GO" id="GO:0004553">
    <property type="term" value="F:hydrolase activity, hydrolyzing O-glycosyl compounds"/>
    <property type="evidence" value="ECO:0007669"/>
    <property type="project" value="InterPro"/>
</dbReference>
<dbReference type="InterPro" id="IPR044143">
    <property type="entry name" value="GlgB_N_E_set_prok"/>
</dbReference>
<keyword evidence="7" id="KW-0328">Glycosyltransferase</keyword>
<keyword evidence="10" id="KW-0119">Carbohydrate metabolism</keyword>
<evidence type="ECO:0000313" key="15">
    <source>
        <dbReference type="Proteomes" id="UP000067683"/>
    </source>
</evidence>
<dbReference type="Gene3D" id="2.60.40.10">
    <property type="entry name" value="Immunoglobulins"/>
    <property type="match status" value="1"/>
</dbReference>
<dbReference type="PANTHER" id="PTHR43651">
    <property type="entry name" value="1,4-ALPHA-GLUCAN-BRANCHING ENZYME"/>
    <property type="match status" value="1"/>
</dbReference>
<name>A0A0U2Z5X2_9BACL</name>
<dbReference type="Gene3D" id="2.60.40.1180">
    <property type="entry name" value="Golgi alpha-mannosidase II"/>
    <property type="match status" value="1"/>
</dbReference>
<dbReference type="InterPro" id="IPR017853">
    <property type="entry name" value="GH"/>
</dbReference>
<keyword evidence="9" id="KW-0320">Glycogen biosynthesis</keyword>
<feature type="active site" description="Nucleophile" evidence="12">
    <location>
        <position position="310"/>
    </location>
</feature>
<evidence type="ECO:0000256" key="2">
    <source>
        <dbReference type="ARBA" id="ARBA00002953"/>
    </source>
</evidence>
<evidence type="ECO:0000256" key="10">
    <source>
        <dbReference type="ARBA" id="ARBA00023277"/>
    </source>
</evidence>
<dbReference type="SUPFAM" id="SSF51011">
    <property type="entry name" value="Glycosyl hydrolase domain"/>
    <property type="match status" value="1"/>
</dbReference>
<dbReference type="Pfam" id="PF00128">
    <property type="entry name" value="Alpha-amylase"/>
    <property type="match status" value="1"/>
</dbReference>
<evidence type="ECO:0000256" key="3">
    <source>
        <dbReference type="ARBA" id="ARBA00004964"/>
    </source>
</evidence>
<dbReference type="PIRSF" id="PIRSF000463">
    <property type="entry name" value="GlgB"/>
    <property type="match status" value="1"/>
</dbReference>
<evidence type="ECO:0000259" key="13">
    <source>
        <dbReference type="SMART" id="SM00642"/>
    </source>
</evidence>
<keyword evidence="15" id="KW-1185">Reference proteome</keyword>
<comment type="similarity">
    <text evidence="4">Belongs to the glycosyl hydrolase 13 family. GlgB subfamily.</text>
</comment>
<dbReference type="AlphaFoldDB" id="A0A0U2Z5X2"/>
<comment type="function">
    <text evidence="2">Catalyzes the formation of the alpha-1,6-glucosidic linkages in glycogen by scission of a 1,4-alpha-linked oligosaccharide from growing alpha-1,4-glucan chains and the subsequent attachment of the oligosaccharide to the alpha-1,6 position.</text>
</comment>
<keyword evidence="8" id="KW-0808">Transferase</keyword>
<dbReference type="GO" id="GO:0005829">
    <property type="term" value="C:cytosol"/>
    <property type="evidence" value="ECO:0007669"/>
    <property type="project" value="TreeGrafter"/>
</dbReference>
<dbReference type="OrthoDB" id="9800174at2"/>
<reference evidence="14" key="1">
    <citation type="submission" date="2016-01" db="EMBL/GenBank/DDBJ databases">
        <title>Complete genome of Planococcus rifietoensis type strain M8.</title>
        <authorList>
            <person name="See-Too W.S."/>
        </authorList>
    </citation>
    <scope>NUCLEOTIDE SEQUENCE [LARGE SCALE GENOMIC DNA]</scope>
    <source>
        <strain evidence="14">M8</strain>
    </source>
</reference>
<dbReference type="Pfam" id="PF02922">
    <property type="entry name" value="CBM_48"/>
    <property type="match status" value="1"/>
</dbReference>
<dbReference type="Gene3D" id="3.20.20.80">
    <property type="entry name" value="Glycosidases"/>
    <property type="match status" value="1"/>
</dbReference>
<feature type="active site" description="Proton donor" evidence="12">
    <location>
        <position position="353"/>
    </location>
</feature>
<evidence type="ECO:0000256" key="7">
    <source>
        <dbReference type="ARBA" id="ARBA00022676"/>
    </source>
</evidence>
<sequence>MEFLLNTWTKERLQAFHGGQMVDGYLYFGAHAFGEETTFSVWAPDIEGINVVCVNPETEDTSTYPLEQHPHDASIWGVSIPENLEGQLYEYALRTPRGEVLWKSDPYARQSEKRPFTKSIVSGPEEYAWPLEVLKRKQTINDKHLERAMAIYEVHIGTWRRKENGEFYTYREIADQLIPYVIEMGFTHIQILPITEHPLDESWGYQTTGYFSPTGRYGTAEDLKYFVTSCTEHGLGLFLDWVPGHFCVDQHGLANFNGQLLYEEAREERRMNPDWGTLNFDINKGEVVSFILSSAHYWLEEFKFDGYRMDALVNLLFIPNIKERPHNAEGANFLRKLTASLKLHYPEKLLIAEDAWHYPKVTHPVESGGVGFDYKWNFGWMHDTLEYMKTPPAERSKAHGKMNFSMVYQYEERYQVIFSHDTVADGRKSLLNKLPGTREERFLQLRLLFGFWMAHPGKKLLFMGQEFGHFEEWEFQPELDWASLEDPQHKGIADFMKELLAFYRSEKAFFELDDERDGFMWLDADNHEQSVATFIRRGFLPEDECLVLCNFSEHHYESFHVGAPRKGSYEEIFSTNSAKFGGTAADLQQAAKTLDVPCDNQDYSLKLDLPPFTMSIWKKRKDGSDLL</sequence>
<evidence type="ECO:0000256" key="12">
    <source>
        <dbReference type="PIRSR" id="PIRSR000463-1"/>
    </source>
</evidence>
<feature type="domain" description="Glycosyl hydrolase family 13 catalytic" evidence="13">
    <location>
        <begin position="153"/>
        <end position="503"/>
    </location>
</feature>
<dbReference type="InterPro" id="IPR013780">
    <property type="entry name" value="Glyco_hydro_b"/>
</dbReference>
<evidence type="ECO:0000256" key="4">
    <source>
        <dbReference type="ARBA" id="ARBA00009000"/>
    </source>
</evidence>
<dbReference type="KEGG" id="prt:AUC31_08590"/>
<dbReference type="EMBL" id="CP013659">
    <property type="protein sequence ID" value="ALS75275.1"/>
    <property type="molecule type" value="Genomic_DNA"/>
</dbReference>
<dbReference type="InterPro" id="IPR037439">
    <property type="entry name" value="Branching_enzy"/>
</dbReference>
<organism evidence="14 15">
    <name type="scientific">Planococcus rifietoensis</name>
    <dbReference type="NCBI Taxonomy" id="200991"/>
    <lineage>
        <taxon>Bacteria</taxon>
        <taxon>Bacillati</taxon>
        <taxon>Bacillota</taxon>
        <taxon>Bacilli</taxon>
        <taxon>Bacillales</taxon>
        <taxon>Caryophanaceae</taxon>
        <taxon>Planococcus</taxon>
    </lineage>
</organism>
<accession>A0A0U2Z5X2</accession>
<evidence type="ECO:0000313" key="14">
    <source>
        <dbReference type="EMBL" id="ALS75275.1"/>
    </source>
</evidence>
<dbReference type="GO" id="GO:0005978">
    <property type="term" value="P:glycogen biosynthetic process"/>
    <property type="evidence" value="ECO:0007669"/>
    <property type="project" value="UniProtKB-UniRule"/>
</dbReference>
<gene>
    <name evidence="14" type="ORF">AUC31_08590</name>
</gene>
<dbReference type="SUPFAM" id="SSF51445">
    <property type="entry name" value="(Trans)glycosidases"/>
    <property type="match status" value="1"/>
</dbReference>
<dbReference type="InterPro" id="IPR006048">
    <property type="entry name" value="A-amylase/branching_C"/>
</dbReference>
<dbReference type="NCBIfam" id="NF008967">
    <property type="entry name" value="PRK12313.1"/>
    <property type="match status" value="1"/>
</dbReference>
<proteinExistence type="inferred from homology"/>
<evidence type="ECO:0000256" key="11">
    <source>
        <dbReference type="NCBIfam" id="TIGR01515"/>
    </source>
</evidence>
<dbReference type="Proteomes" id="UP000067683">
    <property type="component" value="Chromosome"/>
</dbReference>
<dbReference type="GO" id="GO:0003844">
    <property type="term" value="F:1,4-alpha-glucan branching enzyme activity"/>
    <property type="evidence" value="ECO:0007669"/>
    <property type="project" value="UniProtKB-UniRule"/>
</dbReference>
<dbReference type="CDD" id="cd02855">
    <property type="entry name" value="E_set_GBE_prok_N"/>
    <property type="match status" value="1"/>
</dbReference>
<dbReference type="InterPro" id="IPR004193">
    <property type="entry name" value="Glyco_hydro_13_N"/>
</dbReference>
<keyword evidence="6" id="KW-0321">Glycogen metabolism</keyword>
<evidence type="ECO:0000256" key="9">
    <source>
        <dbReference type="ARBA" id="ARBA00023056"/>
    </source>
</evidence>
<dbReference type="InterPro" id="IPR006407">
    <property type="entry name" value="GlgB"/>
</dbReference>
<dbReference type="InterPro" id="IPR006047">
    <property type="entry name" value="GH13_cat_dom"/>
</dbReference>